<dbReference type="InParanoid" id="A0A1D6MSZ9"/>
<reference evidence="1" key="1">
    <citation type="submission" date="2015-12" db="EMBL/GenBank/DDBJ databases">
        <title>Update maize B73 reference genome by single molecule sequencing technologies.</title>
        <authorList>
            <consortium name="Maize Genome Sequencing Project"/>
            <person name="Ware D."/>
        </authorList>
    </citation>
    <scope>NUCLEOTIDE SEQUENCE [LARGE SCALE GENOMIC DNA]</scope>
    <source>
        <tissue evidence="1">Seedling</tissue>
    </source>
</reference>
<organism evidence="1">
    <name type="scientific">Zea mays</name>
    <name type="common">Maize</name>
    <dbReference type="NCBI Taxonomy" id="4577"/>
    <lineage>
        <taxon>Eukaryota</taxon>
        <taxon>Viridiplantae</taxon>
        <taxon>Streptophyta</taxon>
        <taxon>Embryophyta</taxon>
        <taxon>Tracheophyta</taxon>
        <taxon>Spermatophyta</taxon>
        <taxon>Magnoliopsida</taxon>
        <taxon>Liliopsida</taxon>
        <taxon>Poales</taxon>
        <taxon>Poaceae</taxon>
        <taxon>PACMAD clade</taxon>
        <taxon>Panicoideae</taxon>
        <taxon>Andropogonodae</taxon>
        <taxon>Andropogoneae</taxon>
        <taxon>Tripsacinae</taxon>
        <taxon>Zea</taxon>
    </lineage>
</organism>
<dbReference type="IntAct" id="A0A1D6MSZ9">
    <property type="interactions" value="2"/>
</dbReference>
<accession>A0A1D6MSZ9</accession>
<sequence>MNFNLKGRNTMKKFIVSRDRVCRSRHQLEGRFRLAQGQICRLVARPIWRSSRQLKDVSC</sequence>
<gene>
    <name evidence="1" type="ORF">ZEAMMB73_Zm00001d040793</name>
</gene>
<dbReference type="EMBL" id="CM007649">
    <property type="protein sequence ID" value="ONM32044.1"/>
    <property type="molecule type" value="Genomic_DNA"/>
</dbReference>
<proteinExistence type="predicted"/>
<name>A0A1D6MSZ9_MAIZE</name>
<evidence type="ECO:0000313" key="1">
    <source>
        <dbReference type="EMBL" id="ONM32044.1"/>
    </source>
</evidence>
<protein>
    <submittedName>
        <fullName evidence="1">Uncharacterized protein</fullName>
    </submittedName>
</protein>
<dbReference type="AlphaFoldDB" id="A0A1D6MSZ9"/>